<organism evidence="3 4">
    <name type="scientific">Perilla frutescens var. hirtella</name>
    <name type="common">Perilla citriodora</name>
    <name type="synonym">Perilla setoyensis</name>
    <dbReference type="NCBI Taxonomy" id="608512"/>
    <lineage>
        <taxon>Eukaryota</taxon>
        <taxon>Viridiplantae</taxon>
        <taxon>Streptophyta</taxon>
        <taxon>Embryophyta</taxon>
        <taxon>Tracheophyta</taxon>
        <taxon>Spermatophyta</taxon>
        <taxon>Magnoliopsida</taxon>
        <taxon>eudicotyledons</taxon>
        <taxon>Gunneridae</taxon>
        <taxon>Pentapetalae</taxon>
        <taxon>asterids</taxon>
        <taxon>lamiids</taxon>
        <taxon>Lamiales</taxon>
        <taxon>Lamiaceae</taxon>
        <taxon>Nepetoideae</taxon>
        <taxon>Elsholtzieae</taxon>
        <taxon>Perilla</taxon>
    </lineage>
</organism>
<gene>
    <name evidence="3" type="ORF">C2S53_016229</name>
</gene>
<evidence type="ECO:0000256" key="1">
    <source>
        <dbReference type="ARBA" id="ARBA00023186"/>
    </source>
</evidence>
<dbReference type="AlphaFoldDB" id="A0AAD4P8B5"/>
<accession>A0AAD4P8B5</accession>
<evidence type="ECO:0000313" key="3">
    <source>
        <dbReference type="EMBL" id="KAH6829675.1"/>
    </source>
</evidence>
<keyword evidence="1" id="KW-0143">Chaperone</keyword>
<keyword evidence="4" id="KW-1185">Reference proteome</keyword>
<name>A0AAD4P8B5_PERFH</name>
<feature type="region of interest" description="Disordered" evidence="2">
    <location>
        <begin position="336"/>
        <end position="403"/>
    </location>
</feature>
<dbReference type="Proteomes" id="UP001190926">
    <property type="component" value="Unassembled WGS sequence"/>
</dbReference>
<sequence length="403" mass="45132">MASHCHHHSPAATSCYCHCYTPCHHHHPPPPPDPHLHHLPNLYSPPSHPPNLPQFPQYFQQSYIQEKSQALESSLLLRIAALESALRRRSSPSQTLRDAAARSIQTHFRAFLVRRSITLRHLKDLASIKSSLGFLKSSVSGKTHFDYDVVYHKAANLLLKLDAIQGGDPMIRNGKISLNRELNKFLDFIEGVCVQRRTIGVNVRQSGNNVRSRVSNIGKKIGNVESGYSKRVNVEKLRGLVERIDRLAEELDEEQGDEIENPNDELIMKKYGVSAIPTGSLVKQHGGVGPKVKKSVSFAENGKVYKVLRRHSQPYLEEDDLDVDDDEKEFEDDLGREIEEIGVSSKEDVEEEVEDGCSSSDGEEESRRSSTSGGNFVRRPDRVDTGGSVFSAPSPVKMERRSN</sequence>
<evidence type="ECO:0000256" key="2">
    <source>
        <dbReference type="SAM" id="MobiDB-lite"/>
    </source>
</evidence>
<dbReference type="PANTHER" id="PTHR33322:SF18">
    <property type="entry name" value="BAG FAMILY MOLECULAR CHAPERONE REGULATOR 8, CHLOROPLASTIC"/>
    <property type="match status" value="1"/>
</dbReference>
<reference evidence="3 4" key="1">
    <citation type="journal article" date="2021" name="Nat. Commun.">
        <title>Incipient diploidization of the medicinal plant Perilla within 10,000 years.</title>
        <authorList>
            <person name="Zhang Y."/>
            <person name="Shen Q."/>
            <person name="Leng L."/>
            <person name="Zhang D."/>
            <person name="Chen S."/>
            <person name="Shi Y."/>
            <person name="Ning Z."/>
            <person name="Chen S."/>
        </authorList>
    </citation>
    <scope>NUCLEOTIDE SEQUENCE [LARGE SCALE GENOMIC DNA]</scope>
    <source>
        <strain evidence="4">cv. PC099</strain>
    </source>
</reference>
<dbReference type="InterPro" id="IPR040400">
    <property type="entry name" value="BAG5/6/7/8"/>
</dbReference>
<evidence type="ECO:0008006" key="5">
    <source>
        <dbReference type="Google" id="ProtNLM"/>
    </source>
</evidence>
<dbReference type="EMBL" id="SDAM02000106">
    <property type="protein sequence ID" value="KAH6829675.1"/>
    <property type="molecule type" value="Genomic_DNA"/>
</dbReference>
<dbReference type="GO" id="GO:0006457">
    <property type="term" value="P:protein folding"/>
    <property type="evidence" value="ECO:0007669"/>
    <property type="project" value="TreeGrafter"/>
</dbReference>
<comment type="caution">
    <text evidence="3">The sequence shown here is derived from an EMBL/GenBank/DDBJ whole genome shotgun (WGS) entry which is preliminary data.</text>
</comment>
<proteinExistence type="predicted"/>
<dbReference type="PROSITE" id="PS50096">
    <property type="entry name" value="IQ"/>
    <property type="match status" value="1"/>
</dbReference>
<dbReference type="PANTHER" id="PTHR33322">
    <property type="entry name" value="BAG DOMAIN CONTAINING PROTEIN, EXPRESSED"/>
    <property type="match status" value="1"/>
</dbReference>
<protein>
    <recommendedName>
        <fullName evidence="5">BAG family molecular chaperone regulator 8, chloroplastic</fullName>
    </recommendedName>
</protein>
<dbReference type="GO" id="GO:0009506">
    <property type="term" value="C:plasmodesma"/>
    <property type="evidence" value="ECO:0007669"/>
    <property type="project" value="TreeGrafter"/>
</dbReference>
<evidence type="ECO:0000313" key="4">
    <source>
        <dbReference type="Proteomes" id="UP001190926"/>
    </source>
</evidence>